<evidence type="ECO:0000256" key="2">
    <source>
        <dbReference type="ARBA" id="ARBA00022729"/>
    </source>
</evidence>
<feature type="domain" description="SbsA Ig-like" evidence="7">
    <location>
        <begin position="553"/>
        <end position="647"/>
    </location>
</feature>
<dbReference type="Pfam" id="PF01095">
    <property type="entry name" value="Pectinesterase"/>
    <property type="match status" value="1"/>
</dbReference>
<proteinExistence type="inferred from homology"/>
<comment type="caution">
    <text evidence="10">The sequence shown here is derived from an EMBL/GenBank/DDBJ whole genome shotgun (WGS) entry which is preliminary data.</text>
</comment>
<evidence type="ECO:0000259" key="8">
    <source>
        <dbReference type="Pfam" id="PF18962"/>
    </source>
</evidence>
<keyword evidence="2 5" id="KW-0732">Signal</keyword>
<dbReference type="SUPFAM" id="SSF51126">
    <property type="entry name" value="Pectin lyase-like"/>
    <property type="match status" value="1"/>
</dbReference>
<evidence type="ECO:0000256" key="4">
    <source>
        <dbReference type="ARBA" id="ARBA00023085"/>
    </source>
</evidence>
<evidence type="ECO:0000313" key="11">
    <source>
        <dbReference type="Proteomes" id="UP000462931"/>
    </source>
</evidence>
<keyword evidence="4" id="KW-0063">Aspartyl esterase</keyword>
<dbReference type="GO" id="GO:0042545">
    <property type="term" value="P:cell wall modification"/>
    <property type="evidence" value="ECO:0007669"/>
    <property type="project" value="InterPro"/>
</dbReference>
<dbReference type="Proteomes" id="UP000462931">
    <property type="component" value="Unassembled WGS sequence"/>
</dbReference>
<sequence>MKRIIYVLFLLISLVNSASAQSVTATWSLLTNTSGTASGGGLTLSNQNLGSAISGVQYGSTFGTVTGWQRVASTVTLPTSYNANSYVEYAVTVPAGKKITISNINFSALGGGTSGARMAVFYSLNGFLNSSSAGAISYNNISYVNDTGTGAVSLLNTSTTPLTGQEVANINTNIEVGQNKTLTIRIYVWAGSTGRYFTSKDFKLTGVIADDTTPVLPRYTVNTIVNNNSAGTVIKTPNSTDYEQGSSLSIQAVANFGYRFVKWINTDNNADLSTTNPYVITVNASQNITAVFETLTTYSFTLNKIGSNWGEVNLSPAPTNGRYVEGTEVTMTVIPNRVTSFSYWDDNSTALQKIVTINSDKTFTATFDEIPFIVGWDFKSENPKINRTGDFYSESSNTGLISIHEPNGTAVNWLSNTGSFSPAYPNLRFWTAAANFLTNRRYLKAQFTTTGYKNIQVKSMITANYQAYSVQRLQYSLDDITYTDVASVDITSVYNTAWKDLNVTLPVAAEGQARVYLKWIADTSSPILGNSTDNDGTAFTNIFIFADKEIVNDTNAPLLISSVPASASSTATINGSIVLTFNEKVKAGTGNITLGSTVLTPVFGSKTATFAYEKLNYNTSYTFTVPAGALTDMSGNPYAGTTITFTTASRSQPTRKLFDAVVAKDGSGDYTSVIDAIAAAPASRTTPWVIFIKNGKYTGHHDIPSNKPFIHLIGQSRNGVIISDNRLSGTNNIGATVYHVSQGATMVVNSKDCYFENIIFENSYGFETQAGPQALALYTTTDKFAMNNCYLRSYQDTYLTAYSSIADRHYIKNSKIEGAVDFIYGGGDVFFDKDTITMTRKDGGYIVAPSHGNGTAWGYVFSNCIINESIVSGATSYFGRPWQNAPKTVFINTKLLTGIYAAGWYYKMGAIPAVFADYNTVNAQGNPVDLSQRISNYEYDVKDANGNVTSTVTGVAKKSLTDTEAASYTYENVILRSGDVWDPRLIAEAPDKPANLQRSGNTLSWNDVPYTRLYVITRNNNVIGFSLTNSFTDNTAVSNTNYTYTVQAASEYGALSLASTPYQTLPLKLLSFQAQAVRQGKEVALKWTTTQEINTASFDIERSVDGQVFNKIGNVKAQNKSGNLNYQFTDFSPLKGVSYYRLKQLDLDGKFEYSPLKAVDITINQTIIYPNPVSSELAISHLGAKATGKLSIFNSLGKEVLKIDGLKSENQTKVDVSTLQSGVYFIQLYIGKEIFTSKFIKQ</sequence>
<dbReference type="InterPro" id="IPR032812">
    <property type="entry name" value="SbsA_Ig"/>
</dbReference>
<feature type="chain" id="PRO_5029613584" evidence="5">
    <location>
        <begin position="21"/>
        <end position="1242"/>
    </location>
</feature>
<evidence type="ECO:0000259" key="6">
    <source>
        <dbReference type="Pfam" id="PF01095"/>
    </source>
</evidence>
<dbReference type="GO" id="GO:0009279">
    <property type="term" value="C:cell outer membrane"/>
    <property type="evidence" value="ECO:0007669"/>
    <property type="project" value="TreeGrafter"/>
</dbReference>
<keyword evidence="11" id="KW-1185">Reference proteome</keyword>
<evidence type="ECO:0000256" key="1">
    <source>
        <dbReference type="ARBA" id="ARBA00008891"/>
    </source>
</evidence>
<dbReference type="InterPro" id="IPR011050">
    <property type="entry name" value="Pectin_lyase_fold/virulence"/>
</dbReference>
<dbReference type="PANTHER" id="PTHR31321:SF57">
    <property type="entry name" value="PECTINESTERASE 53-RELATED"/>
    <property type="match status" value="1"/>
</dbReference>
<dbReference type="EMBL" id="WKJI01000002">
    <property type="protein sequence ID" value="MRX47042.1"/>
    <property type="molecule type" value="Genomic_DNA"/>
</dbReference>
<evidence type="ECO:0000313" key="10">
    <source>
        <dbReference type="EMBL" id="MRX47042.1"/>
    </source>
</evidence>
<dbReference type="PANTHER" id="PTHR31321">
    <property type="entry name" value="ACYL-COA THIOESTER HYDROLASE YBHC-RELATED"/>
    <property type="match status" value="1"/>
</dbReference>
<evidence type="ECO:0000256" key="5">
    <source>
        <dbReference type="SAM" id="SignalP"/>
    </source>
</evidence>
<evidence type="ECO:0000259" key="9">
    <source>
        <dbReference type="Pfam" id="PF18998"/>
    </source>
</evidence>
<dbReference type="Pfam" id="PF18962">
    <property type="entry name" value="Por_Secre_tail"/>
    <property type="match status" value="1"/>
</dbReference>
<feature type="domain" description="Pectinesterase catalytic" evidence="6">
    <location>
        <begin position="659"/>
        <end position="942"/>
    </location>
</feature>
<dbReference type="Pfam" id="PF13205">
    <property type="entry name" value="Big_5"/>
    <property type="match status" value="1"/>
</dbReference>
<dbReference type="RefSeq" id="WP_154287151.1">
    <property type="nucleotide sequence ID" value="NZ_WKJI01000002.1"/>
</dbReference>
<feature type="domain" description="Bacterial repeat" evidence="9">
    <location>
        <begin position="319"/>
        <end position="370"/>
    </location>
</feature>
<dbReference type="InterPro" id="IPR012334">
    <property type="entry name" value="Pectin_lyas_fold"/>
</dbReference>
<organism evidence="10 11">
    <name type="scientific">Pedobacter puniceum</name>
    <dbReference type="NCBI Taxonomy" id="2666136"/>
    <lineage>
        <taxon>Bacteria</taxon>
        <taxon>Pseudomonadati</taxon>
        <taxon>Bacteroidota</taxon>
        <taxon>Sphingobacteriia</taxon>
        <taxon>Sphingobacteriales</taxon>
        <taxon>Sphingobacteriaceae</taxon>
        <taxon>Pedobacter</taxon>
    </lineage>
</organism>
<dbReference type="NCBIfam" id="TIGR04183">
    <property type="entry name" value="Por_Secre_tail"/>
    <property type="match status" value="1"/>
</dbReference>
<dbReference type="Gene3D" id="2.160.20.10">
    <property type="entry name" value="Single-stranded right-handed beta-helix, Pectin lyase-like"/>
    <property type="match status" value="1"/>
</dbReference>
<comment type="similarity">
    <text evidence="1">Belongs to the pectinesterase family.</text>
</comment>
<dbReference type="AlphaFoldDB" id="A0A7K0FMJ1"/>
<dbReference type="InterPro" id="IPR000070">
    <property type="entry name" value="Pectinesterase_cat"/>
</dbReference>
<accession>A0A7K0FMJ1</accession>
<keyword evidence="3" id="KW-0378">Hydrolase</keyword>
<feature type="domain" description="Secretion system C-terminal sorting" evidence="8">
    <location>
        <begin position="1168"/>
        <end position="1240"/>
    </location>
</feature>
<dbReference type="InterPro" id="IPR026444">
    <property type="entry name" value="Secre_tail"/>
</dbReference>
<evidence type="ECO:0000259" key="7">
    <source>
        <dbReference type="Pfam" id="PF13205"/>
    </source>
</evidence>
<name>A0A7K0FMJ1_9SPHI</name>
<reference evidence="10 11" key="1">
    <citation type="submission" date="2019-11" db="EMBL/GenBank/DDBJ databases">
        <authorList>
            <person name="Cheng Q."/>
            <person name="Yang Z."/>
        </authorList>
    </citation>
    <scope>NUCLEOTIDE SEQUENCE [LARGE SCALE GENOMIC DNA]</scope>
    <source>
        <strain evidence="10 11">HX-22-1</strain>
    </source>
</reference>
<evidence type="ECO:0000256" key="3">
    <source>
        <dbReference type="ARBA" id="ARBA00022801"/>
    </source>
</evidence>
<dbReference type="InterPro" id="IPR044060">
    <property type="entry name" value="Bacterial_rp_domain"/>
</dbReference>
<dbReference type="GO" id="GO:0030599">
    <property type="term" value="F:pectinesterase activity"/>
    <property type="evidence" value="ECO:0007669"/>
    <property type="project" value="InterPro"/>
</dbReference>
<feature type="signal peptide" evidence="5">
    <location>
        <begin position="1"/>
        <end position="20"/>
    </location>
</feature>
<dbReference type="Pfam" id="PF18998">
    <property type="entry name" value="Flg_new_2"/>
    <property type="match status" value="2"/>
</dbReference>
<feature type="domain" description="Bacterial repeat" evidence="9">
    <location>
        <begin position="222"/>
        <end position="293"/>
    </location>
</feature>
<protein>
    <submittedName>
        <fullName evidence="10">T9SS type A sorting domain-containing protein</fullName>
    </submittedName>
</protein>
<gene>
    <name evidence="10" type="ORF">GJJ64_07595</name>
</gene>